<evidence type="ECO:0000313" key="3">
    <source>
        <dbReference type="EMBL" id="MBD8890892.1"/>
    </source>
</evidence>
<dbReference type="PANTHER" id="PTHR35861">
    <property type="match status" value="1"/>
</dbReference>
<feature type="domain" description="Tail sheath protein subtilisin-like" evidence="2">
    <location>
        <begin position="119"/>
        <end position="271"/>
    </location>
</feature>
<evidence type="ECO:0000313" key="4">
    <source>
        <dbReference type="Proteomes" id="UP000632063"/>
    </source>
</evidence>
<protein>
    <submittedName>
        <fullName evidence="3">Phage tail sheath subtilisin-like domain-containing protein</fullName>
    </submittedName>
</protein>
<accession>A0ABR9CKN6</accession>
<dbReference type="Proteomes" id="UP000632063">
    <property type="component" value="Unassembled WGS sequence"/>
</dbReference>
<name>A0ABR9CKN6_9HYPH</name>
<evidence type="ECO:0000259" key="2">
    <source>
        <dbReference type="Pfam" id="PF04984"/>
    </source>
</evidence>
<evidence type="ECO:0000256" key="1">
    <source>
        <dbReference type="ARBA" id="ARBA00008005"/>
    </source>
</evidence>
<dbReference type="InterPro" id="IPR035089">
    <property type="entry name" value="Phage_sheath_subtilisin"/>
</dbReference>
<proteinExistence type="inferred from homology"/>
<sequence length="407" mass="44446">MATNYHHGVRASDQTFGTPRIRVADAGEICIIGTAPDADAAIWPLNQPVAILGDITKADTLGDTGTLPLSLKAIWNQYEKTSGKIAVIRVEEKVDPAEQVSAVVGSAIDMTGVHAARKVQDQLDFVPDLLIAPGFAFADDAVTANPVIKEMVSVAERIRAYVFADGPNTTTAEAIANRDLYSSDRLSIIDPMCKIWDTVTSTNIEVPGSAVYAGIQSRLDLEKGFWWSPDNKEVRGITGLARPVDWRLNDSNCEATQMNASQVSTFFKDKGFWTWGGGSVDPLRTLGGTVVGRRVADKVYDALEQGLRAYIGVPMSLHAIRDIASLVETFLRELVQKGAIIGAEFEMPEDLNTPRQMADGILFYRLKFVEATPIRDIEIWGYRTPELYEEFLEQASAASAFTLVSGN</sequence>
<dbReference type="PANTHER" id="PTHR35861:SF1">
    <property type="entry name" value="PHAGE TAIL SHEATH PROTEIN"/>
    <property type="match status" value="1"/>
</dbReference>
<comment type="similarity">
    <text evidence="1">Belongs to the myoviridae tail sheath protein family.</text>
</comment>
<organism evidence="3 4">
    <name type="scientific">Roseibium litorale</name>
    <dbReference type="NCBI Taxonomy" id="2803841"/>
    <lineage>
        <taxon>Bacteria</taxon>
        <taxon>Pseudomonadati</taxon>
        <taxon>Pseudomonadota</taxon>
        <taxon>Alphaproteobacteria</taxon>
        <taxon>Hyphomicrobiales</taxon>
        <taxon>Stappiaceae</taxon>
        <taxon>Roseibium</taxon>
    </lineage>
</organism>
<gene>
    <name evidence="3" type="ORF">IG616_05000</name>
</gene>
<dbReference type="Pfam" id="PF04984">
    <property type="entry name" value="Phage_sheath_1"/>
    <property type="match status" value="1"/>
</dbReference>
<dbReference type="Gene3D" id="3.40.50.11780">
    <property type="match status" value="1"/>
</dbReference>
<dbReference type="EMBL" id="JACYXI010000002">
    <property type="protein sequence ID" value="MBD8890892.1"/>
    <property type="molecule type" value="Genomic_DNA"/>
</dbReference>
<dbReference type="InterPro" id="IPR052042">
    <property type="entry name" value="Tail_sheath_structural"/>
</dbReference>
<dbReference type="RefSeq" id="WP_192147034.1">
    <property type="nucleotide sequence ID" value="NZ_JACYXI010000002.1"/>
</dbReference>
<reference evidence="4" key="1">
    <citation type="submission" date="2020-09" db="EMBL/GenBank/DDBJ databases">
        <title>The genome sequence of strain Labrenzia suaedae 4C16A.</title>
        <authorList>
            <person name="Liu Y."/>
        </authorList>
    </citation>
    <scope>NUCLEOTIDE SEQUENCE [LARGE SCALE GENOMIC DNA]</scope>
    <source>
        <strain evidence="4">4C16A</strain>
    </source>
</reference>
<reference evidence="3 4" key="2">
    <citation type="journal article" date="2021" name="Int. J. Syst. Evol. Microbiol.">
        <title>Roseibium litorale sp. nov., isolated from a tidal flat sediment and proposal for the reclassification of Labrenzia polysiphoniae as Roseibium polysiphoniae comb. nov.</title>
        <authorList>
            <person name="Liu Y."/>
            <person name="Pei T."/>
            <person name="Du J."/>
            <person name="Chao M."/>
            <person name="Deng M.R."/>
            <person name="Zhu H."/>
        </authorList>
    </citation>
    <scope>NUCLEOTIDE SEQUENCE [LARGE SCALE GENOMIC DNA]</scope>
    <source>
        <strain evidence="3 4">4C16A</strain>
    </source>
</reference>
<comment type="caution">
    <text evidence="3">The sequence shown here is derived from an EMBL/GenBank/DDBJ whole genome shotgun (WGS) entry which is preliminary data.</text>
</comment>
<keyword evidence="4" id="KW-1185">Reference proteome</keyword>